<sequence>MGRAAGRLRVGVGLVGPTRSLGAGRGGAGAVAAFVAEEAYS</sequence>
<proteinExistence type="predicted"/>
<dbReference type="AlphaFoldDB" id="U2Q664"/>
<organism evidence="1 2">
    <name type="scientific">Propionibacterium acidifaciens F0233</name>
    <dbReference type="NCBI Taxonomy" id="553198"/>
    <lineage>
        <taxon>Bacteria</taxon>
        <taxon>Bacillati</taxon>
        <taxon>Actinomycetota</taxon>
        <taxon>Actinomycetes</taxon>
        <taxon>Propionibacteriales</taxon>
        <taxon>Propionibacteriaceae</taxon>
        <taxon>Propionibacterium</taxon>
    </lineage>
</organism>
<reference evidence="1" key="1">
    <citation type="submission" date="2013-08" db="EMBL/GenBank/DDBJ databases">
        <authorList>
            <person name="Durkin A.S."/>
            <person name="Haft D.R."/>
            <person name="McCorrison J."/>
            <person name="Torralba M."/>
            <person name="Gillis M."/>
            <person name="Haft D.H."/>
            <person name="Methe B."/>
            <person name="Sutton G."/>
            <person name="Nelson K.E."/>
        </authorList>
    </citation>
    <scope>NUCLEOTIDE SEQUENCE [LARGE SCALE GENOMIC DNA]</scope>
    <source>
        <strain evidence="1">F0233</strain>
    </source>
</reference>
<protein>
    <submittedName>
        <fullName evidence="1">Uncharacterized protein</fullName>
    </submittedName>
</protein>
<dbReference type="EMBL" id="ACVN02000278">
    <property type="protein sequence ID" value="ERK51514.1"/>
    <property type="molecule type" value="Genomic_DNA"/>
</dbReference>
<name>U2Q664_9ACTN</name>
<evidence type="ECO:0000313" key="1">
    <source>
        <dbReference type="EMBL" id="ERK51514.1"/>
    </source>
</evidence>
<dbReference type="Proteomes" id="UP000017052">
    <property type="component" value="Unassembled WGS sequence"/>
</dbReference>
<keyword evidence="2" id="KW-1185">Reference proteome</keyword>
<comment type="caution">
    <text evidence="1">The sequence shown here is derived from an EMBL/GenBank/DDBJ whole genome shotgun (WGS) entry which is preliminary data.</text>
</comment>
<evidence type="ECO:0000313" key="2">
    <source>
        <dbReference type="Proteomes" id="UP000017052"/>
    </source>
</evidence>
<accession>U2Q664</accession>
<gene>
    <name evidence="1" type="ORF">HMPREF0682_1354</name>
</gene>